<reference evidence="11 12" key="1">
    <citation type="journal article" date="2013" name="PLoS Genet.">
        <title>The genome and development-dependent transcriptomes of Pyronema confluens: a window into fungal evolution.</title>
        <authorList>
            <person name="Traeger S."/>
            <person name="Altegoer F."/>
            <person name="Freitag M."/>
            <person name="Gabaldon T."/>
            <person name="Kempken F."/>
            <person name="Kumar A."/>
            <person name="Marcet-Houben M."/>
            <person name="Poggeler S."/>
            <person name="Stajich J.E."/>
            <person name="Nowrousian M."/>
        </authorList>
    </citation>
    <scope>NUCLEOTIDE SEQUENCE [LARGE SCALE GENOMIC DNA]</scope>
    <source>
        <strain evidence="12">CBS 100304</strain>
        <tissue evidence="11">Vegetative mycelium</tissue>
    </source>
</reference>
<dbReference type="GO" id="GO:0022841">
    <property type="term" value="F:potassium ion leak channel activity"/>
    <property type="evidence" value="ECO:0007669"/>
    <property type="project" value="TreeGrafter"/>
</dbReference>
<feature type="domain" description="Potassium channel" evidence="10">
    <location>
        <begin position="237"/>
        <end position="303"/>
    </location>
</feature>
<accession>U4LPC2</accession>
<evidence type="ECO:0000313" key="12">
    <source>
        <dbReference type="Proteomes" id="UP000018144"/>
    </source>
</evidence>
<keyword evidence="5" id="KW-0406">Ion transport</keyword>
<evidence type="ECO:0000256" key="3">
    <source>
        <dbReference type="ARBA" id="ARBA00022692"/>
    </source>
</evidence>
<name>U4LPC2_PYROM</name>
<feature type="transmembrane region" description="Helical" evidence="9">
    <location>
        <begin position="285"/>
        <end position="308"/>
    </location>
</feature>
<evidence type="ECO:0000256" key="8">
    <source>
        <dbReference type="SAM" id="MobiDB-lite"/>
    </source>
</evidence>
<dbReference type="PANTHER" id="PTHR11003">
    <property type="entry name" value="POTASSIUM CHANNEL, SUBFAMILY K"/>
    <property type="match status" value="1"/>
</dbReference>
<dbReference type="GO" id="GO:0005886">
    <property type="term" value="C:plasma membrane"/>
    <property type="evidence" value="ECO:0007669"/>
    <property type="project" value="TreeGrafter"/>
</dbReference>
<protein>
    <submittedName>
        <fullName evidence="11">Similar to Outward-rectifier potassium channel TOK1 acc. no. P40310</fullName>
    </submittedName>
</protein>
<dbReference type="OrthoDB" id="297496at2759"/>
<dbReference type="SUPFAM" id="SSF81324">
    <property type="entry name" value="Voltage-gated potassium channels"/>
    <property type="match status" value="2"/>
</dbReference>
<feature type="transmembrane region" description="Helical" evidence="9">
    <location>
        <begin position="113"/>
        <end position="136"/>
    </location>
</feature>
<dbReference type="GO" id="GO:0015271">
    <property type="term" value="F:outward rectifier potassium channel activity"/>
    <property type="evidence" value="ECO:0007669"/>
    <property type="project" value="TreeGrafter"/>
</dbReference>
<evidence type="ECO:0000256" key="9">
    <source>
        <dbReference type="SAM" id="Phobius"/>
    </source>
</evidence>
<dbReference type="OMA" id="SFEEWAW"/>
<keyword evidence="7 11" id="KW-0407">Ion channel</keyword>
<dbReference type="GO" id="GO:0030322">
    <property type="term" value="P:stabilization of membrane potential"/>
    <property type="evidence" value="ECO:0007669"/>
    <property type="project" value="TreeGrafter"/>
</dbReference>
<dbReference type="InterPro" id="IPR013099">
    <property type="entry name" value="K_chnl_dom"/>
</dbReference>
<evidence type="ECO:0000256" key="5">
    <source>
        <dbReference type="ARBA" id="ARBA00023065"/>
    </source>
</evidence>
<feature type="transmembrane region" description="Helical" evidence="9">
    <location>
        <begin position="421"/>
        <end position="440"/>
    </location>
</feature>
<feature type="transmembrane region" description="Helical" evidence="9">
    <location>
        <begin position="62"/>
        <end position="93"/>
    </location>
</feature>
<feature type="transmembrane region" description="Helical" evidence="9">
    <location>
        <begin position="232"/>
        <end position="255"/>
    </location>
</feature>
<dbReference type="Pfam" id="PF07885">
    <property type="entry name" value="Ion_trans_2"/>
    <property type="match status" value="2"/>
</dbReference>
<gene>
    <name evidence="11" type="ORF">PCON_10303</name>
</gene>
<feature type="transmembrane region" description="Helical" evidence="9">
    <location>
        <begin position="148"/>
        <end position="167"/>
    </location>
</feature>
<comment type="subcellular location">
    <subcellularLocation>
        <location evidence="1">Membrane</location>
        <topology evidence="1">Multi-pass membrane protein</topology>
    </subcellularLocation>
</comment>
<proteinExistence type="predicted"/>
<dbReference type="Gene3D" id="1.10.287.70">
    <property type="match status" value="2"/>
</dbReference>
<feature type="domain" description="Potassium channel" evidence="10">
    <location>
        <begin position="370"/>
        <end position="445"/>
    </location>
</feature>
<feature type="region of interest" description="Disordered" evidence="8">
    <location>
        <begin position="472"/>
        <end position="526"/>
    </location>
</feature>
<evidence type="ECO:0000256" key="6">
    <source>
        <dbReference type="ARBA" id="ARBA00023136"/>
    </source>
</evidence>
<feature type="transmembrane region" description="Helical" evidence="9">
    <location>
        <begin position="389"/>
        <end position="409"/>
    </location>
</feature>
<dbReference type="EMBL" id="HF935557">
    <property type="protein sequence ID" value="CCX31175.1"/>
    <property type="molecule type" value="Genomic_DNA"/>
</dbReference>
<feature type="compositionally biased region" description="Basic and acidic residues" evidence="8">
    <location>
        <begin position="473"/>
        <end position="488"/>
    </location>
</feature>
<keyword evidence="3 9" id="KW-0812">Transmembrane</keyword>
<evidence type="ECO:0000256" key="7">
    <source>
        <dbReference type="ARBA" id="ARBA00023303"/>
    </source>
</evidence>
<keyword evidence="4 9" id="KW-1133">Transmembrane helix</keyword>
<dbReference type="Proteomes" id="UP000018144">
    <property type="component" value="Unassembled WGS sequence"/>
</dbReference>
<evidence type="ECO:0000313" key="11">
    <source>
        <dbReference type="EMBL" id="CCX31175.1"/>
    </source>
</evidence>
<organism evidence="11 12">
    <name type="scientific">Pyronema omphalodes (strain CBS 100304)</name>
    <name type="common">Pyronema confluens</name>
    <dbReference type="NCBI Taxonomy" id="1076935"/>
    <lineage>
        <taxon>Eukaryota</taxon>
        <taxon>Fungi</taxon>
        <taxon>Dikarya</taxon>
        <taxon>Ascomycota</taxon>
        <taxon>Pezizomycotina</taxon>
        <taxon>Pezizomycetes</taxon>
        <taxon>Pezizales</taxon>
        <taxon>Pyronemataceae</taxon>
        <taxon>Pyronema</taxon>
    </lineage>
</organism>
<evidence type="ECO:0000259" key="10">
    <source>
        <dbReference type="Pfam" id="PF07885"/>
    </source>
</evidence>
<dbReference type="InterPro" id="IPR003280">
    <property type="entry name" value="2pore_dom_K_chnl"/>
</dbReference>
<dbReference type="PANTHER" id="PTHR11003:SF301">
    <property type="entry name" value="POTASSIUM CHANNEL PROTEIN"/>
    <property type="match status" value="1"/>
</dbReference>
<feature type="transmembrane region" description="Helical" evidence="9">
    <location>
        <begin position="360"/>
        <end position="383"/>
    </location>
</feature>
<keyword evidence="2" id="KW-0813">Transport</keyword>
<feature type="transmembrane region" description="Helical" evidence="9">
    <location>
        <begin position="187"/>
        <end position="211"/>
    </location>
</feature>
<evidence type="ECO:0000256" key="4">
    <source>
        <dbReference type="ARBA" id="ARBA00022989"/>
    </source>
</evidence>
<evidence type="ECO:0000256" key="1">
    <source>
        <dbReference type="ARBA" id="ARBA00004141"/>
    </source>
</evidence>
<sequence>MNDPALDGPLQEAAEASERTLRKRLERRFTGRIDGRAPTAALRREQKEKRYRNDGYFQPKRWWFTATAFPLIAGTFGPIANLMSVCALVQSWREKILPGQKEANAIRVPDPKWLLAVNAISLVFAICANLFLLLNFAHRMRYAIAQPLTIIFWYIASFLLMALVVAAHKHLRLLPEDHTFSQSFYYAIISAITYFIISTLLLWNLLGAWVFKKYPPTFTSLTISQRTLMLQTVSYSLYIALGAGIFSSLEGWSFVDGVYWADYTLLTIGLGSDFAPKQLVSKALLIPYAVVGVIMIGLIVGSVRGLFLERGKINVRRRAIEKERRKIIKRLDRQDSDTDSKHEFELMRGVQNVADRVRRWFGLGTSFTAFLIVWLGGAIAFMVSEKGQGWNYFQALYFTYTSLLTIGYGDFYPRSNFGKPFFVIWSLIAVPTVTILISNMGDTVVNWVKKGTLWLGQKTILPERKKFRGPHKVNKEIEEAKGREESRKKPSKKGIQKDIERLGNVVEESEKKAEEGHNETNKPEHHLGRKIAKEISALAKDIGSKPPRKYEWDEWKRFLELLGQPQNQEDDKWRWLGHGGPLLSGVTETEWILAKMCERLEEVLVGEKVI</sequence>
<evidence type="ECO:0000256" key="2">
    <source>
        <dbReference type="ARBA" id="ARBA00022448"/>
    </source>
</evidence>
<dbReference type="STRING" id="1076935.U4LPC2"/>
<dbReference type="AlphaFoldDB" id="U4LPC2"/>
<feature type="compositionally biased region" description="Basic and acidic residues" evidence="8">
    <location>
        <begin position="508"/>
        <end position="526"/>
    </location>
</feature>
<dbReference type="eggNOG" id="KOG1418">
    <property type="taxonomic scope" value="Eukaryota"/>
</dbReference>
<keyword evidence="12" id="KW-1185">Reference proteome</keyword>
<keyword evidence="6 9" id="KW-0472">Membrane</keyword>